<evidence type="ECO:0000313" key="1">
    <source>
        <dbReference type="EMBL" id="OGC63448.1"/>
    </source>
</evidence>
<sequence length="159" mass="17647">MFPSSSPLVGFVLLESTDGSKTVMIHCVPSSMHLKGSVAYSDAVKKTLCAKHEKVFVNLHGSSWEYPYYTIAWTKSPSGQISLREAFGKTLMDSTKTARLYLNPVATSEVFFQSVHFQADPRGIKVTYFSSPPGEPLERWEVLVDASGKTEGYTPDRFV</sequence>
<dbReference type="EMBL" id="MEVT01000006">
    <property type="protein sequence ID" value="OGC63448.1"/>
    <property type="molecule type" value="Genomic_DNA"/>
</dbReference>
<reference evidence="1 2" key="1">
    <citation type="journal article" date="2016" name="Nat. Commun.">
        <title>Thousands of microbial genomes shed light on interconnected biogeochemical processes in an aquifer system.</title>
        <authorList>
            <person name="Anantharaman K."/>
            <person name="Brown C.T."/>
            <person name="Hug L.A."/>
            <person name="Sharon I."/>
            <person name="Castelle C.J."/>
            <person name="Probst A.J."/>
            <person name="Thomas B.C."/>
            <person name="Singh A."/>
            <person name="Wilkins M.J."/>
            <person name="Karaoz U."/>
            <person name="Brodie E.L."/>
            <person name="Williams K.H."/>
            <person name="Hubbard S.S."/>
            <person name="Banfield J.F."/>
        </authorList>
    </citation>
    <scope>NUCLEOTIDE SEQUENCE [LARGE SCALE GENOMIC DNA]</scope>
</reference>
<name>A0A1F4W2D4_UNCKA</name>
<gene>
    <name evidence="1" type="ORF">A2264_01830</name>
</gene>
<organism evidence="1 2">
    <name type="scientific">candidate division WWE3 bacterium RIFOXYA2_FULL_46_9</name>
    <dbReference type="NCBI Taxonomy" id="1802636"/>
    <lineage>
        <taxon>Bacteria</taxon>
        <taxon>Katanobacteria</taxon>
    </lineage>
</organism>
<evidence type="ECO:0000313" key="2">
    <source>
        <dbReference type="Proteomes" id="UP000176614"/>
    </source>
</evidence>
<comment type="caution">
    <text evidence="1">The sequence shown here is derived from an EMBL/GenBank/DDBJ whole genome shotgun (WGS) entry which is preliminary data.</text>
</comment>
<accession>A0A1F4W2D4</accession>
<dbReference type="Proteomes" id="UP000176614">
    <property type="component" value="Unassembled WGS sequence"/>
</dbReference>
<proteinExistence type="predicted"/>
<dbReference type="AlphaFoldDB" id="A0A1F4W2D4"/>
<protein>
    <submittedName>
        <fullName evidence="1">Uncharacterized protein</fullName>
    </submittedName>
</protein>